<dbReference type="Proteomes" id="UP001331761">
    <property type="component" value="Unassembled WGS sequence"/>
</dbReference>
<evidence type="ECO:0000256" key="1">
    <source>
        <dbReference type="SAM" id="MobiDB-lite"/>
    </source>
</evidence>
<reference evidence="2 3" key="1">
    <citation type="submission" date="2019-10" db="EMBL/GenBank/DDBJ databases">
        <title>Assembly and Annotation for the nematode Trichostrongylus colubriformis.</title>
        <authorList>
            <person name="Martin J."/>
        </authorList>
    </citation>
    <scope>NUCLEOTIDE SEQUENCE [LARGE SCALE GENOMIC DNA]</scope>
    <source>
        <strain evidence="2">G859</strain>
        <tissue evidence="2">Whole worm</tissue>
    </source>
</reference>
<feature type="region of interest" description="Disordered" evidence="1">
    <location>
        <begin position="1"/>
        <end position="71"/>
    </location>
</feature>
<organism evidence="2 3">
    <name type="scientific">Trichostrongylus colubriformis</name>
    <name type="common">Black scour worm</name>
    <dbReference type="NCBI Taxonomy" id="6319"/>
    <lineage>
        <taxon>Eukaryota</taxon>
        <taxon>Metazoa</taxon>
        <taxon>Ecdysozoa</taxon>
        <taxon>Nematoda</taxon>
        <taxon>Chromadorea</taxon>
        <taxon>Rhabditida</taxon>
        <taxon>Rhabditina</taxon>
        <taxon>Rhabditomorpha</taxon>
        <taxon>Strongyloidea</taxon>
        <taxon>Trichostrongylidae</taxon>
        <taxon>Trichostrongylus</taxon>
    </lineage>
</organism>
<evidence type="ECO:0000313" key="3">
    <source>
        <dbReference type="Proteomes" id="UP001331761"/>
    </source>
</evidence>
<dbReference type="AlphaFoldDB" id="A0AAN8FZV9"/>
<protein>
    <submittedName>
        <fullName evidence="2">Uncharacterized protein</fullName>
    </submittedName>
</protein>
<proteinExistence type="predicted"/>
<accession>A0AAN8FZV9</accession>
<comment type="caution">
    <text evidence="2">The sequence shown here is derived from an EMBL/GenBank/DDBJ whole genome shotgun (WGS) entry which is preliminary data.</text>
</comment>
<gene>
    <name evidence="2" type="ORF">GCK32_020704</name>
</gene>
<feature type="non-terminal residue" evidence="2">
    <location>
        <position position="118"/>
    </location>
</feature>
<keyword evidence="3" id="KW-1185">Reference proteome</keyword>
<name>A0AAN8FZV9_TRICO</name>
<sequence length="118" mass="13406">MKKVTPGSNPELFMTDDTNSFSNGFQKIPISGGPSLDPPIRKFHTRASQKKKQDTREEPPPLSPYQPDDLNSCAVCLRQDPRNPSSEESTTWLKYNSCKIWAMKTERVMRALNALLHE</sequence>
<evidence type="ECO:0000313" key="2">
    <source>
        <dbReference type="EMBL" id="KAK5980440.1"/>
    </source>
</evidence>
<feature type="compositionally biased region" description="Basic residues" evidence="1">
    <location>
        <begin position="41"/>
        <end position="50"/>
    </location>
</feature>
<dbReference type="EMBL" id="WIXE01007413">
    <property type="protein sequence ID" value="KAK5980440.1"/>
    <property type="molecule type" value="Genomic_DNA"/>
</dbReference>
<feature type="compositionally biased region" description="Polar residues" evidence="1">
    <location>
        <begin position="16"/>
        <end position="25"/>
    </location>
</feature>